<dbReference type="PROSITE" id="PS50113">
    <property type="entry name" value="PAC"/>
    <property type="match status" value="1"/>
</dbReference>
<organism evidence="8 9">
    <name type="scientific">Methylobacterium platani</name>
    <dbReference type="NCBI Taxonomy" id="427683"/>
    <lineage>
        <taxon>Bacteria</taxon>
        <taxon>Pseudomonadati</taxon>
        <taxon>Pseudomonadota</taxon>
        <taxon>Alphaproteobacteria</taxon>
        <taxon>Hyphomicrobiales</taxon>
        <taxon>Methylobacteriaceae</taxon>
        <taxon>Methylobacterium</taxon>
    </lineage>
</organism>
<evidence type="ECO:0000256" key="4">
    <source>
        <dbReference type="ARBA" id="ARBA00022679"/>
    </source>
</evidence>
<dbReference type="Pfam" id="PF08447">
    <property type="entry name" value="PAS_3"/>
    <property type="match status" value="2"/>
</dbReference>
<dbReference type="Gene3D" id="2.10.70.100">
    <property type="match status" value="1"/>
</dbReference>
<dbReference type="SUPFAM" id="SSF55785">
    <property type="entry name" value="PYP-like sensor domain (PAS domain)"/>
    <property type="match status" value="2"/>
</dbReference>
<comment type="catalytic activity">
    <reaction evidence="1">
        <text>ATP + protein L-histidine = ADP + protein N-phospho-L-histidine.</text>
        <dbReference type="EC" id="2.7.13.3"/>
    </reaction>
</comment>
<dbReference type="PANTHER" id="PTHR43304:SF1">
    <property type="entry name" value="PAC DOMAIN-CONTAINING PROTEIN"/>
    <property type="match status" value="1"/>
</dbReference>
<dbReference type="SUPFAM" id="SSF47413">
    <property type="entry name" value="lambda repressor-like DNA-binding domains"/>
    <property type="match status" value="1"/>
</dbReference>
<dbReference type="InterPro" id="IPR035965">
    <property type="entry name" value="PAS-like_dom_sf"/>
</dbReference>
<accession>A0A179SIX2</accession>
<evidence type="ECO:0000256" key="1">
    <source>
        <dbReference type="ARBA" id="ARBA00000085"/>
    </source>
</evidence>
<dbReference type="InterPro" id="IPR052162">
    <property type="entry name" value="Sensor_kinase/Photoreceptor"/>
</dbReference>
<dbReference type="PANTHER" id="PTHR43304">
    <property type="entry name" value="PHYTOCHROME-LIKE PROTEIN CPH1"/>
    <property type="match status" value="1"/>
</dbReference>
<keyword evidence="3" id="KW-0597">Phosphoprotein</keyword>
<feature type="domain" description="HTH cro/C1-type" evidence="7">
    <location>
        <begin position="285"/>
        <end position="316"/>
    </location>
</feature>
<evidence type="ECO:0000259" key="6">
    <source>
        <dbReference type="PROSITE" id="PS50113"/>
    </source>
</evidence>
<dbReference type="InterPro" id="IPR000700">
    <property type="entry name" value="PAS-assoc_C"/>
</dbReference>
<evidence type="ECO:0000256" key="3">
    <source>
        <dbReference type="ARBA" id="ARBA00022553"/>
    </source>
</evidence>
<evidence type="ECO:0000313" key="8">
    <source>
        <dbReference type="EMBL" id="OAS27475.1"/>
    </source>
</evidence>
<dbReference type="InterPro" id="IPR001387">
    <property type="entry name" value="Cro/C1-type_HTH"/>
</dbReference>
<protein>
    <recommendedName>
        <fullName evidence="2">histidine kinase</fullName>
        <ecNumber evidence="2">2.7.13.3</ecNumber>
    </recommendedName>
</protein>
<proteinExistence type="predicted"/>
<dbReference type="OrthoDB" id="3782725at2"/>
<reference evidence="8 9" key="1">
    <citation type="submission" date="2016-04" db="EMBL/GenBank/DDBJ databases">
        <authorList>
            <person name="Evans L.H."/>
            <person name="Alamgir A."/>
            <person name="Owens N."/>
            <person name="Weber N.D."/>
            <person name="Virtaneva K."/>
            <person name="Barbian K."/>
            <person name="Babar A."/>
            <person name="Rosenke K."/>
        </authorList>
    </citation>
    <scope>NUCLEOTIDE SEQUENCE [LARGE SCALE GENOMIC DNA]</scope>
    <source>
        <strain evidence="8 9">PMB02</strain>
    </source>
</reference>
<dbReference type="SMART" id="SM00086">
    <property type="entry name" value="PAC"/>
    <property type="match status" value="1"/>
</dbReference>
<comment type="caution">
    <text evidence="8">The sequence shown here is derived from an EMBL/GenBank/DDBJ whole genome shotgun (WGS) entry which is preliminary data.</text>
</comment>
<keyword evidence="4" id="KW-0808">Transferase</keyword>
<dbReference type="InterPro" id="IPR010982">
    <property type="entry name" value="Lambda_DNA-bd_dom_sf"/>
</dbReference>
<dbReference type="Gene3D" id="3.30.450.20">
    <property type="entry name" value="PAS domain"/>
    <property type="match status" value="2"/>
</dbReference>
<evidence type="ECO:0000256" key="2">
    <source>
        <dbReference type="ARBA" id="ARBA00012438"/>
    </source>
</evidence>
<dbReference type="AlphaFoldDB" id="A0A179SIX2"/>
<evidence type="ECO:0000313" key="9">
    <source>
        <dbReference type="Proteomes" id="UP000078316"/>
    </source>
</evidence>
<dbReference type="EC" id="2.7.13.3" evidence="2"/>
<dbReference type="Gene3D" id="1.10.260.40">
    <property type="entry name" value="lambda repressor-like DNA-binding domains"/>
    <property type="match status" value="1"/>
</dbReference>
<dbReference type="InterPro" id="IPR001610">
    <property type="entry name" value="PAC"/>
</dbReference>
<dbReference type="InterPro" id="IPR013655">
    <property type="entry name" value="PAS_fold_3"/>
</dbReference>
<dbReference type="Pfam" id="PF01381">
    <property type="entry name" value="HTH_3"/>
    <property type="match status" value="1"/>
</dbReference>
<dbReference type="InterPro" id="IPR000014">
    <property type="entry name" value="PAS"/>
</dbReference>
<dbReference type="CDD" id="cd00130">
    <property type="entry name" value="PAS"/>
    <property type="match status" value="1"/>
</dbReference>
<dbReference type="EMBL" id="LWHQ01000005">
    <property type="protein sequence ID" value="OAS27475.1"/>
    <property type="molecule type" value="Genomic_DNA"/>
</dbReference>
<dbReference type="CDD" id="cd00093">
    <property type="entry name" value="HTH_XRE"/>
    <property type="match status" value="1"/>
</dbReference>
<feature type="domain" description="PAC" evidence="6">
    <location>
        <begin position="96"/>
        <end position="148"/>
    </location>
</feature>
<dbReference type="PROSITE" id="PS50943">
    <property type="entry name" value="HTH_CROC1"/>
    <property type="match status" value="1"/>
</dbReference>
<dbReference type="GO" id="GO:0004673">
    <property type="term" value="F:protein histidine kinase activity"/>
    <property type="evidence" value="ECO:0007669"/>
    <property type="project" value="UniProtKB-EC"/>
</dbReference>
<evidence type="ECO:0000259" key="7">
    <source>
        <dbReference type="PROSITE" id="PS50943"/>
    </source>
</evidence>
<dbReference type="STRING" id="427683.A5481_01430"/>
<gene>
    <name evidence="8" type="ORF">A5481_01430</name>
</gene>
<keyword evidence="5" id="KW-0418">Kinase</keyword>
<sequence length="353" mass="38426">MRAGPVPDAACPALLPGAAFPDRDVLRLVEAHGLTGSWTWTFATGEQAWSPGFYRLLGFAPGAVRADYGLFLSLVHPEDRPVVEANAQVMRDGIFNDHTVRVIRPDGSLRVLTSRGTIYVTPEGRPRAVAGVVLDVTDAERLAVLQREEQRRRRALFEQAQAWTHASPCGTPFRIASRELLSLTGLSQQDFHADWTQVLVPEERERACDRIRSLLETGRSFVVEQHLALAHGERGRFRGVFAPVRDAEGRIETWASLNSRIDGVRPAPAGLARRGLEQAVRGAHLRAARGLLDWSMADLAAASGLSLSTIRRLEEGGEGPAARSRGAALAALRRAGIGFAFVEGETLAVAKVR</sequence>
<dbReference type="GO" id="GO:0003677">
    <property type="term" value="F:DNA binding"/>
    <property type="evidence" value="ECO:0007669"/>
    <property type="project" value="InterPro"/>
</dbReference>
<name>A0A179SIX2_9HYPH</name>
<dbReference type="Proteomes" id="UP000078316">
    <property type="component" value="Unassembled WGS sequence"/>
</dbReference>
<evidence type="ECO:0000256" key="5">
    <source>
        <dbReference type="ARBA" id="ARBA00022777"/>
    </source>
</evidence>